<sequence>MPKHRSPWHRASHTTRTTLHVATLPPRVSLDLRGKPPGNPCAAARPQRRPPEPHQPLANEIQQFQPEAAFRLPTETLITAWRKSRKGTAPGPFGLTAEALRIVLDDEHTKARFLDTCQVLAQASIPPSIDALQKPNGGIRGLVVGDILRRVVARAIAQHFAQDTHAPCSPHQYALSTRAGTGARTHYGCGTPSPRNTSGMMGTANRKSSHKQRVENRGLTVLGVPLGSPEFVQHQLNQTLAAHPPLLQQLPHINDLQAAWLLLLYTASPRSNYLLRLLPPHVTETYAQEHDAATTECLAHLLGHYDMPATAIATAHLPLAQGGLGLAPARLLAPAAYSASW</sequence>
<evidence type="ECO:0000313" key="2">
    <source>
        <dbReference type="EMBL" id="CAK9009117.1"/>
    </source>
</evidence>
<reference evidence="2 3" key="1">
    <citation type="submission" date="2024-02" db="EMBL/GenBank/DDBJ databases">
        <authorList>
            <person name="Chen Y."/>
            <person name="Shah S."/>
            <person name="Dougan E. K."/>
            <person name="Thang M."/>
            <person name="Chan C."/>
        </authorList>
    </citation>
    <scope>NUCLEOTIDE SEQUENCE [LARGE SCALE GENOMIC DNA]</scope>
</reference>
<protein>
    <submittedName>
        <fullName evidence="2">132 kDa protein</fullName>
    </submittedName>
</protein>
<gene>
    <name evidence="2" type="ORF">SCF082_LOCUS10171</name>
</gene>
<dbReference type="EMBL" id="CAXAMM010005903">
    <property type="protein sequence ID" value="CAK9009117.1"/>
    <property type="molecule type" value="Genomic_DNA"/>
</dbReference>
<feature type="region of interest" description="Disordered" evidence="1">
    <location>
        <begin position="187"/>
        <end position="213"/>
    </location>
</feature>
<dbReference type="Proteomes" id="UP001642464">
    <property type="component" value="Unassembled WGS sequence"/>
</dbReference>
<proteinExistence type="predicted"/>
<keyword evidence="3" id="KW-1185">Reference proteome</keyword>
<evidence type="ECO:0000313" key="3">
    <source>
        <dbReference type="Proteomes" id="UP001642464"/>
    </source>
</evidence>
<feature type="region of interest" description="Disordered" evidence="1">
    <location>
        <begin position="28"/>
        <end position="56"/>
    </location>
</feature>
<organism evidence="2 3">
    <name type="scientific">Durusdinium trenchii</name>
    <dbReference type="NCBI Taxonomy" id="1381693"/>
    <lineage>
        <taxon>Eukaryota</taxon>
        <taxon>Sar</taxon>
        <taxon>Alveolata</taxon>
        <taxon>Dinophyceae</taxon>
        <taxon>Suessiales</taxon>
        <taxon>Symbiodiniaceae</taxon>
        <taxon>Durusdinium</taxon>
    </lineage>
</organism>
<comment type="caution">
    <text evidence="2">The sequence shown here is derived from an EMBL/GenBank/DDBJ whole genome shotgun (WGS) entry which is preliminary data.</text>
</comment>
<feature type="non-terminal residue" evidence="2">
    <location>
        <position position="341"/>
    </location>
</feature>
<evidence type="ECO:0000256" key="1">
    <source>
        <dbReference type="SAM" id="MobiDB-lite"/>
    </source>
</evidence>
<name>A0ABP0J434_9DINO</name>
<accession>A0ABP0J434</accession>